<evidence type="ECO:0000256" key="1">
    <source>
        <dbReference type="SAM" id="MobiDB-lite"/>
    </source>
</evidence>
<evidence type="ECO:0000313" key="2">
    <source>
        <dbReference type="EMBL" id="KAH3660087.1"/>
    </source>
</evidence>
<sequence>MARDPRVSPTSSTPVFFNLETFCKCDSYRCGVLPLAFRFRGGGGAGIERLYSELGKSGKLGRLWTGSQSASSSKAPFLPFRCLTMMNTSPKASKNPNTVPTAIPALDPFESPPL</sequence>
<dbReference type="EMBL" id="JAEUBE010000511">
    <property type="protein sequence ID" value="KAH3660087.1"/>
    <property type="molecule type" value="Genomic_DNA"/>
</dbReference>
<name>A0A9P8NVN4_9ASCO</name>
<feature type="region of interest" description="Disordered" evidence="1">
    <location>
        <begin position="89"/>
        <end position="114"/>
    </location>
</feature>
<comment type="caution">
    <text evidence="2">The sequence shown here is derived from an EMBL/GenBank/DDBJ whole genome shotgun (WGS) entry which is preliminary data.</text>
</comment>
<organism evidence="2 3">
    <name type="scientific">Ogataea philodendri</name>
    <dbReference type="NCBI Taxonomy" id="1378263"/>
    <lineage>
        <taxon>Eukaryota</taxon>
        <taxon>Fungi</taxon>
        <taxon>Dikarya</taxon>
        <taxon>Ascomycota</taxon>
        <taxon>Saccharomycotina</taxon>
        <taxon>Pichiomycetes</taxon>
        <taxon>Pichiales</taxon>
        <taxon>Pichiaceae</taxon>
        <taxon>Ogataea</taxon>
    </lineage>
</organism>
<protein>
    <submittedName>
        <fullName evidence="2">Uncharacterized protein</fullName>
    </submittedName>
</protein>
<dbReference type="AlphaFoldDB" id="A0A9P8NVN4"/>
<feature type="compositionally biased region" description="Polar residues" evidence="1">
    <location>
        <begin position="89"/>
        <end position="100"/>
    </location>
</feature>
<gene>
    <name evidence="2" type="ORF">OGAPHI_007292</name>
</gene>
<reference evidence="2" key="1">
    <citation type="journal article" date="2021" name="Open Biol.">
        <title>Shared evolutionary footprints suggest mitochondrial oxidative damage underlies multiple complex I losses in fungi.</title>
        <authorList>
            <person name="Schikora-Tamarit M.A."/>
            <person name="Marcet-Houben M."/>
            <person name="Nosek J."/>
            <person name="Gabaldon T."/>
        </authorList>
    </citation>
    <scope>NUCLEOTIDE SEQUENCE</scope>
    <source>
        <strain evidence="2">CBS6075</strain>
    </source>
</reference>
<evidence type="ECO:0000313" key="3">
    <source>
        <dbReference type="Proteomes" id="UP000769157"/>
    </source>
</evidence>
<dbReference type="GeneID" id="70239256"/>
<dbReference type="RefSeq" id="XP_046057798.1">
    <property type="nucleotide sequence ID" value="XM_046208673.1"/>
</dbReference>
<dbReference type="Proteomes" id="UP000769157">
    <property type="component" value="Unassembled WGS sequence"/>
</dbReference>
<proteinExistence type="predicted"/>
<keyword evidence="3" id="KW-1185">Reference proteome</keyword>
<accession>A0A9P8NVN4</accession>
<reference evidence="2" key="2">
    <citation type="submission" date="2021-01" db="EMBL/GenBank/DDBJ databases">
        <authorList>
            <person name="Schikora-Tamarit M.A."/>
        </authorList>
    </citation>
    <scope>NUCLEOTIDE SEQUENCE</scope>
    <source>
        <strain evidence="2">CBS6075</strain>
    </source>
</reference>